<reference evidence="2" key="1">
    <citation type="submission" date="2020-10" db="EMBL/GenBank/DDBJ databases">
        <authorList>
            <person name="Gilroy R."/>
        </authorList>
    </citation>
    <scope>NUCLEOTIDE SEQUENCE</scope>
    <source>
        <strain evidence="2">ChiGjej1B1-24693</strain>
    </source>
</reference>
<comment type="caution">
    <text evidence="2">The sequence shown here is derived from an EMBL/GenBank/DDBJ whole genome shotgun (WGS) entry which is preliminary data.</text>
</comment>
<dbReference type="AlphaFoldDB" id="A0A9D1GVD7"/>
<accession>A0A9D1GVD7</accession>
<evidence type="ECO:0000256" key="1">
    <source>
        <dbReference type="SAM" id="Phobius"/>
    </source>
</evidence>
<feature type="transmembrane region" description="Helical" evidence="1">
    <location>
        <begin position="72"/>
        <end position="91"/>
    </location>
</feature>
<evidence type="ECO:0008006" key="4">
    <source>
        <dbReference type="Google" id="ProtNLM"/>
    </source>
</evidence>
<sequence>MNTWVGAAAAIWLGMVLAISFLEAPLKFRAPGVTVPLGLGIGRLVFAALNAVECVLAVGVLLALLLGQRSPALLICASVTIVLLVVQMAVIRPRLSRRSDRVLAGEDVPRSRAHHAYVVTEIVKVVGLGATVVVALELFTG</sequence>
<feature type="transmembrane region" description="Helical" evidence="1">
    <location>
        <begin position="44"/>
        <end position="66"/>
    </location>
</feature>
<evidence type="ECO:0000313" key="2">
    <source>
        <dbReference type="EMBL" id="HIT74471.1"/>
    </source>
</evidence>
<evidence type="ECO:0000313" key="3">
    <source>
        <dbReference type="Proteomes" id="UP000886842"/>
    </source>
</evidence>
<protein>
    <recommendedName>
        <fullName evidence="4">DUF4149 domain-containing protein</fullName>
    </recommendedName>
</protein>
<gene>
    <name evidence="2" type="ORF">IAA98_02690</name>
</gene>
<proteinExistence type="predicted"/>
<dbReference type="EMBL" id="DVLP01000076">
    <property type="protein sequence ID" value="HIT74471.1"/>
    <property type="molecule type" value="Genomic_DNA"/>
</dbReference>
<name>A0A9D1GVD7_9ACTN</name>
<feature type="transmembrane region" description="Helical" evidence="1">
    <location>
        <begin position="6"/>
        <end position="24"/>
    </location>
</feature>
<keyword evidence="1" id="KW-0812">Transmembrane</keyword>
<organism evidence="2 3">
    <name type="scientific">Candidatus Avipropionibacterium avicola</name>
    <dbReference type="NCBI Taxonomy" id="2840701"/>
    <lineage>
        <taxon>Bacteria</taxon>
        <taxon>Bacillati</taxon>
        <taxon>Actinomycetota</taxon>
        <taxon>Actinomycetes</taxon>
        <taxon>Propionibacteriales</taxon>
        <taxon>Propionibacteriaceae</taxon>
        <taxon>Propionibacteriaceae incertae sedis</taxon>
        <taxon>Candidatus Avipropionibacterium</taxon>
    </lineage>
</organism>
<reference evidence="2" key="2">
    <citation type="journal article" date="2021" name="PeerJ">
        <title>Extensive microbial diversity within the chicken gut microbiome revealed by metagenomics and culture.</title>
        <authorList>
            <person name="Gilroy R."/>
            <person name="Ravi A."/>
            <person name="Getino M."/>
            <person name="Pursley I."/>
            <person name="Horton D.L."/>
            <person name="Alikhan N.F."/>
            <person name="Baker D."/>
            <person name="Gharbi K."/>
            <person name="Hall N."/>
            <person name="Watson M."/>
            <person name="Adriaenssens E.M."/>
            <person name="Foster-Nyarko E."/>
            <person name="Jarju S."/>
            <person name="Secka A."/>
            <person name="Antonio M."/>
            <person name="Oren A."/>
            <person name="Chaudhuri R.R."/>
            <person name="La Ragione R."/>
            <person name="Hildebrand F."/>
            <person name="Pallen M.J."/>
        </authorList>
    </citation>
    <scope>NUCLEOTIDE SEQUENCE</scope>
    <source>
        <strain evidence="2">ChiGjej1B1-24693</strain>
    </source>
</reference>
<keyword evidence="1" id="KW-0472">Membrane</keyword>
<dbReference type="Proteomes" id="UP000886842">
    <property type="component" value="Unassembled WGS sequence"/>
</dbReference>
<keyword evidence="1" id="KW-1133">Transmembrane helix</keyword>